<protein>
    <recommendedName>
        <fullName evidence="3">Nucleotidyltransferase family protein</fullName>
    </recommendedName>
</protein>
<dbReference type="Pfam" id="PF09970">
    <property type="entry name" value="DUF2204"/>
    <property type="match status" value="1"/>
</dbReference>
<reference evidence="1 2" key="1">
    <citation type="submission" date="2018-01" db="EMBL/GenBank/DDBJ databases">
        <title>Genome Sequencing and Assembly of Anaerobacter polyendosporus strain CT4.</title>
        <authorList>
            <person name="Tachaapaikoon C."/>
            <person name="Sutheeworapong S."/>
            <person name="Jenjaroenpun P."/>
            <person name="Wongsurawat T."/>
            <person name="Nookeaw I."/>
            <person name="Cheawchanlertfa P."/>
            <person name="Kosugi A."/>
            <person name="Cheevadhanarak S."/>
            <person name="Ratanakhanokchai K."/>
        </authorList>
    </citation>
    <scope>NUCLEOTIDE SEQUENCE [LARGE SCALE GENOMIC DNA]</scope>
    <source>
        <strain evidence="1 2">CT4</strain>
    </source>
</reference>
<dbReference type="OrthoDB" id="2351919at2"/>
<proteinExistence type="predicted"/>
<dbReference type="Gene3D" id="3.30.460.40">
    <property type="match status" value="1"/>
</dbReference>
<sequence length="187" mass="22083">MNLKFEDLYYIADKLNANDIRWVIGSSVLLYFHGIVDKPNDIDIIIDEKDIVRAKKIFDEIGIEENKENMEPFLTEYFYTYIVKNTYVDVMCNFALRHDYGIYRFILDEEAIVENKKVNDSVLPLSSLEDWYVLYQLMPGRESKIKMIEDYLKENGVESFGLLQRALKQELPVKVVESIKLIYDVKE</sequence>
<evidence type="ECO:0008006" key="3">
    <source>
        <dbReference type="Google" id="ProtNLM"/>
    </source>
</evidence>
<gene>
    <name evidence="1" type="ORF">C1I91_27540</name>
</gene>
<evidence type="ECO:0000313" key="1">
    <source>
        <dbReference type="EMBL" id="QAA35092.1"/>
    </source>
</evidence>
<organism evidence="1 2">
    <name type="scientific">Clostridium manihotivorum</name>
    <dbReference type="NCBI Taxonomy" id="2320868"/>
    <lineage>
        <taxon>Bacteria</taxon>
        <taxon>Bacillati</taxon>
        <taxon>Bacillota</taxon>
        <taxon>Clostridia</taxon>
        <taxon>Eubacteriales</taxon>
        <taxon>Clostridiaceae</taxon>
        <taxon>Clostridium</taxon>
    </lineage>
</organism>
<dbReference type="InterPro" id="IPR018700">
    <property type="entry name" value="DUF2204"/>
</dbReference>
<dbReference type="KEGG" id="cmah:C1I91_27540"/>
<keyword evidence="2" id="KW-1185">Reference proteome</keyword>
<accession>A0A3R5QXN8</accession>
<dbReference type="InterPro" id="IPR043519">
    <property type="entry name" value="NT_sf"/>
</dbReference>
<dbReference type="AlphaFoldDB" id="A0A3R5QXN8"/>
<dbReference type="SUPFAM" id="SSF81301">
    <property type="entry name" value="Nucleotidyltransferase"/>
    <property type="match status" value="1"/>
</dbReference>
<dbReference type="Proteomes" id="UP000286268">
    <property type="component" value="Chromosome"/>
</dbReference>
<name>A0A3R5QXN8_9CLOT</name>
<evidence type="ECO:0000313" key="2">
    <source>
        <dbReference type="Proteomes" id="UP000286268"/>
    </source>
</evidence>
<dbReference type="EMBL" id="CP025746">
    <property type="protein sequence ID" value="QAA35092.1"/>
    <property type="molecule type" value="Genomic_DNA"/>
</dbReference>